<proteinExistence type="inferred from homology"/>
<keyword evidence="3" id="KW-0479">Metal-binding</keyword>
<evidence type="ECO:0000259" key="5">
    <source>
        <dbReference type="SMART" id="SM00892"/>
    </source>
</evidence>
<dbReference type="Proteomes" id="UP000184383">
    <property type="component" value="Unassembled WGS sequence"/>
</dbReference>
<gene>
    <name evidence="6" type="ORF">ASPWEDRAFT_699223</name>
</gene>
<evidence type="ECO:0000256" key="1">
    <source>
        <dbReference type="ARBA" id="ARBA00010052"/>
    </source>
</evidence>
<dbReference type="SUPFAM" id="SSF54060">
    <property type="entry name" value="His-Me finger endonucleases"/>
    <property type="match status" value="1"/>
</dbReference>
<evidence type="ECO:0008006" key="8">
    <source>
        <dbReference type="Google" id="ProtNLM"/>
    </source>
</evidence>
<evidence type="ECO:0000313" key="7">
    <source>
        <dbReference type="Proteomes" id="UP000184383"/>
    </source>
</evidence>
<dbReference type="EMBL" id="KV878216">
    <property type="protein sequence ID" value="OJJ31671.1"/>
    <property type="molecule type" value="Genomic_DNA"/>
</dbReference>
<dbReference type="InterPro" id="IPR040255">
    <property type="entry name" value="Non-specific_endonuclease"/>
</dbReference>
<comment type="similarity">
    <text evidence="1">Belongs to the DNA/RNA non-specific endonuclease family.</text>
</comment>
<feature type="domain" description="DNA/RNA non-specific endonuclease/pyrophosphatase/phosphodiesterase" evidence="5">
    <location>
        <begin position="97"/>
        <end position="311"/>
    </location>
</feature>
<dbReference type="GO" id="GO:0003676">
    <property type="term" value="F:nucleic acid binding"/>
    <property type="evidence" value="ECO:0007669"/>
    <property type="project" value="InterPro"/>
</dbReference>
<dbReference type="VEuPathDB" id="FungiDB:ASPWEDRAFT_699223"/>
<dbReference type="PANTHER" id="PTHR13966:SF5">
    <property type="entry name" value="ENDONUCLEASE G, MITOCHONDRIAL"/>
    <property type="match status" value="1"/>
</dbReference>
<sequence length="339" mass="38032">MSKARLSAIAAASAAAGAGVALWYTHKPAKPPHPEHPPLEIIPPSPPDTIPVIGTRSLPVQRPGPAISAKALGLSPVDPKGILKYGSPGPVADELSSLPLYGAYDRRTRNPSWVAEHITPESISQASADRKNVFRADKSIPVAFRADPRDYSNSGYDRGHQVPAEDAKWSQDAIDETFQMSNMCPQVGVWFNRHYWAYFEDFCRRLTQRYPSVRVVTGPLYLPEKDEDGKWRVKYEVIGNPPNVAVPTHFYKVIYGEEEDTDDTTGKVAVAAFVLPNTRIPTEKRLAEFEYNIADLERARGLEFVKNLDHSRRRRLCEEVECDHRVKDFKKAVEIVEEE</sequence>
<dbReference type="CDD" id="cd00091">
    <property type="entry name" value="NUC"/>
    <property type="match status" value="1"/>
</dbReference>
<dbReference type="Gene3D" id="3.40.570.10">
    <property type="entry name" value="Extracellular Endonuclease, subunit A"/>
    <property type="match status" value="1"/>
</dbReference>
<dbReference type="GO" id="GO:0004521">
    <property type="term" value="F:RNA endonuclease activity"/>
    <property type="evidence" value="ECO:0007669"/>
    <property type="project" value="TreeGrafter"/>
</dbReference>
<dbReference type="AlphaFoldDB" id="A0A1L9R9S2"/>
<feature type="binding site" evidence="3">
    <location>
        <position position="192"/>
    </location>
    <ligand>
        <name>Mg(2+)</name>
        <dbReference type="ChEBI" id="CHEBI:18420"/>
        <note>catalytic</note>
    </ligand>
</feature>
<dbReference type="InterPro" id="IPR044929">
    <property type="entry name" value="DNA/RNA_non-sp_Endonuclease_sf"/>
</dbReference>
<dbReference type="GO" id="GO:0000014">
    <property type="term" value="F:single-stranded DNA endodeoxyribonuclease activity"/>
    <property type="evidence" value="ECO:0007669"/>
    <property type="project" value="TreeGrafter"/>
</dbReference>
<dbReference type="Pfam" id="PF01223">
    <property type="entry name" value="Endonuclease_NS"/>
    <property type="match status" value="1"/>
</dbReference>
<dbReference type="SMART" id="SM00477">
    <property type="entry name" value="NUC"/>
    <property type="match status" value="1"/>
</dbReference>
<dbReference type="InterPro" id="IPR020821">
    <property type="entry name" value="ENPP1-3/EXOG-like_nuc-like"/>
</dbReference>
<dbReference type="InterPro" id="IPR044925">
    <property type="entry name" value="His-Me_finger_sf"/>
</dbReference>
<evidence type="ECO:0000259" key="4">
    <source>
        <dbReference type="SMART" id="SM00477"/>
    </source>
</evidence>
<dbReference type="RefSeq" id="XP_040685348.1">
    <property type="nucleotide sequence ID" value="XM_040839083.1"/>
</dbReference>
<dbReference type="OrthoDB" id="5418055at2759"/>
<dbReference type="GeneID" id="63754931"/>
<name>A0A1L9R9S2_ASPWE</name>
<dbReference type="PANTHER" id="PTHR13966">
    <property type="entry name" value="ENDONUCLEASE RELATED"/>
    <property type="match status" value="1"/>
</dbReference>
<feature type="domain" description="ENPP1-3/EXOG-like endonuclease/phosphodiesterase" evidence="4">
    <location>
        <begin position="104"/>
        <end position="311"/>
    </location>
</feature>
<dbReference type="GO" id="GO:0005634">
    <property type="term" value="C:nucleus"/>
    <property type="evidence" value="ECO:0007669"/>
    <property type="project" value="TreeGrafter"/>
</dbReference>
<dbReference type="STRING" id="1073089.A0A1L9R9S2"/>
<dbReference type="GO" id="GO:0005743">
    <property type="term" value="C:mitochondrial inner membrane"/>
    <property type="evidence" value="ECO:0007669"/>
    <property type="project" value="TreeGrafter"/>
</dbReference>
<feature type="active site" description="Proton acceptor" evidence="2">
    <location>
        <position position="160"/>
    </location>
</feature>
<evidence type="ECO:0000256" key="2">
    <source>
        <dbReference type="PIRSR" id="PIRSR640255-1"/>
    </source>
</evidence>
<dbReference type="SMART" id="SM00892">
    <property type="entry name" value="Endonuclease_NS"/>
    <property type="match status" value="1"/>
</dbReference>
<dbReference type="GO" id="GO:0006309">
    <property type="term" value="P:apoptotic DNA fragmentation"/>
    <property type="evidence" value="ECO:0007669"/>
    <property type="project" value="TreeGrafter"/>
</dbReference>
<organism evidence="6 7">
    <name type="scientific">Aspergillus wentii DTO 134E9</name>
    <dbReference type="NCBI Taxonomy" id="1073089"/>
    <lineage>
        <taxon>Eukaryota</taxon>
        <taxon>Fungi</taxon>
        <taxon>Dikarya</taxon>
        <taxon>Ascomycota</taxon>
        <taxon>Pezizomycotina</taxon>
        <taxon>Eurotiomycetes</taxon>
        <taxon>Eurotiomycetidae</taxon>
        <taxon>Eurotiales</taxon>
        <taxon>Aspergillaceae</taxon>
        <taxon>Aspergillus</taxon>
        <taxon>Aspergillus subgen. Cremei</taxon>
    </lineage>
</organism>
<evidence type="ECO:0000313" key="6">
    <source>
        <dbReference type="EMBL" id="OJJ31671.1"/>
    </source>
</evidence>
<protein>
    <recommendedName>
        <fullName evidence="8">Endonuclease</fullName>
    </recommendedName>
</protein>
<evidence type="ECO:0000256" key="3">
    <source>
        <dbReference type="PIRSR" id="PIRSR640255-2"/>
    </source>
</evidence>
<accession>A0A1L9R9S2</accession>
<reference evidence="7" key="1">
    <citation type="journal article" date="2017" name="Genome Biol.">
        <title>Comparative genomics reveals high biological diversity and specific adaptations in the industrially and medically important fungal genus Aspergillus.</title>
        <authorList>
            <person name="de Vries R.P."/>
            <person name="Riley R."/>
            <person name="Wiebenga A."/>
            <person name="Aguilar-Osorio G."/>
            <person name="Amillis S."/>
            <person name="Uchima C.A."/>
            <person name="Anderluh G."/>
            <person name="Asadollahi M."/>
            <person name="Askin M."/>
            <person name="Barry K."/>
            <person name="Battaglia E."/>
            <person name="Bayram O."/>
            <person name="Benocci T."/>
            <person name="Braus-Stromeyer S.A."/>
            <person name="Caldana C."/>
            <person name="Canovas D."/>
            <person name="Cerqueira G.C."/>
            <person name="Chen F."/>
            <person name="Chen W."/>
            <person name="Choi C."/>
            <person name="Clum A."/>
            <person name="Dos Santos R.A."/>
            <person name="Damasio A.R."/>
            <person name="Diallinas G."/>
            <person name="Emri T."/>
            <person name="Fekete E."/>
            <person name="Flipphi M."/>
            <person name="Freyberg S."/>
            <person name="Gallo A."/>
            <person name="Gournas C."/>
            <person name="Habgood R."/>
            <person name="Hainaut M."/>
            <person name="Harispe M.L."/>
            <person name="Henrissat B."/>
            <person name="Hilden K.S."/>
            <person name="Hope R."/>
            <person name="Hossain A."/>
            <person name="Karabika E."/>
            <person name="Karaffa L."/>
            <person name="Karanyi Z."/>
            <person name="Krasevec N."/>
            <person name="Kuo A."/>
            <person name="Kusch H."/>
            <person name="LaButti K."/>
            <person name="Lagendijk E.L."/>
            <person name="Lapidus A."/>
            <person name="Levasseur A."/>
            <person name="Lindquist E."/>
            <person name="Lipzen A."/>
            <person name="Logrieco A.F."/>
            <person name="MacCabe A."/>
            <person name="Maekelae M.R."/>
            <person name="Malavazi I."/>
            <person name="Melin P."/>
            <person name="Meyer V."/>
            <person name="Mielnichuk N."/>
            <person name="Miskei M."/>
            <person name="Molnar A.P."/>
            <person name="Mule G."/>
            <person name="Ngan C.Y."/>
            <person name="Orejas M."/>
            <person name="Orosz E."/>
            <person name="Ouedraogo J.P."/>
            <person name="Overkamp K.M."/>
            <person name="Park H.-S."/>
            <person name="Perrone G."/>
            <person name="Piumi F."/>
            <person name="Punt P.J."/>
            <person name="Ram A.F."/>
            <person name="Ramon A."/>
            <person name="Rauscher S."/>
            <person name="Record E."/>
            <person name="Riano-Pachon D.M."/>
            <person name="Robert V."/>
            <person name="Roehrig J."/>
            <person name="Ruller R."/>
            <person name="Salamov A."/>
            <person name="Salih N.S."/>
            <person name="Samson R.A."/>
            <person name="Sandor E."/>
            <person name="Sanguinetti M."/>
            <person name="Schuetze T."/>
            <person name="Sepcic K."/>
            <person name="Shelest E."/>
            <person name="Sherlock G."/>
            <person name="Sophianopoulou V."/>
            <person name="Squina F.M."/>
            <person name="Sun H."/>
            <person name="Susca A."/>
            <person name="Todd R.B."/>
            <person name="Tsang A."/>
            <person name="Unkles S.E."/>
            <person name="van de Wiele N."/>
            <person name="van Rossen-Uffink D."/>
            <person name="Oliveira J.V."/>
            <person name="Vesth T.C."/>
            <person name="Visser J."/>
            <person name="Yu J.-H."/>
            <person name="Zhou M."/>
            <person name="Andersen M.R."/>
            <person name="Archer D.B."/>
            <person name="Baker S.E."/>
            <person name="Benoit I."/>
            <person name="Brakhage A.A."/>
            <person name="Braus G.H."/>
            <person name="Fischer R."/>
            <person name="Frisvad J.C."/>
            <person name="Goldman G.H."/>
            <person name="Houbraken J."/>
            <person name="Oakley B."/>
            <person name="Pocsi I."/>
            <person name="Scazzocchio C."/>
            <person name="Seiboth B."/>
            <person name="vanKuyk P.A."/>
            <person name="Wortman J."/>
            <person name="Dyer P.S."/>
            <person name="Grigoriev I.V."/>
        </authorList>
    </citation>
    <scope>NUCLEOTIDE SEQUENCE [LARGE SCALE GENOMIC DNA]</scope>
    <source>
        <strain evidence="7">DTO 134E9</strain>
    </source>
</reference>
<dbReference type="InterPro" id="IPR001604">
    <property type="entry name" value="Endo_G_ENPP1-like_dom"/>
</dbReference>
<keyword evidence="7" id="KW-1185">Reference proteome</keyword>
<dbReference type="GO" id="GO:0046872">
    <property type="term" value="F:metal ion binding"/>
    <property type="evidence" value="ECO:0007669"/>
    <property type="project" value="UniProtKB-KW"/>
</dbReference>